<evidence type="ECO:0000313" key="1">
    <source>
        <dbReference type="EMBL" id="TLQ08996.1"/>
    </source>
</evidence>
<reference evidence="1 2" key="1">
    <citation type="submission" date="2019-05" db="EMBL/GenBank/DDBJ databases">
        <title>The metagenome of a microbial culture collection derived from dairy environment covers the genomic content of the human microbiome.</title>
        <authorList>
            <person name="Roder T."/>
            <person name="Wuthrich D."/>
            <person name="Sattari Z."/>
            <person name="Von Ah U."/>
            <person name="Bar C."/>
            <person name="Ronchi F."/>
            <person name="Macpherson A.J."/>
            <person name="Ganal-Vonarburg S.C."/>
            <person name="Bruggmann R."/>
            <person name="Vergeres G."/>
        </authorList>
    </citation>
    <scope>NUCLEOTIDE SEQUENCE [LARGE SCALE GENOMIC DNA]</scope>
    <source>
        <strain evidence="1 2">FAM 24235</strain>
    </source>
</reference>
<dbReference type="OrthoDB" id="9803265at2"/>
<proteinExistence type="predicted"/>
<gene>
    <name evidence="1" type="ORF">FEZ48_02255</name>
</gene>
<comment type="caution">
    <text evidence="1">The sequence shown here is derived from an EMBL/GenBank/DDBJ whole genome shotgun (WGS) entry which is preliminary data.</text>
</comment>
<evidence type="ECO:0000313" key="2">
    <source>
        <dbReference type="Proteomes" id="UP000307201"/>
    </source>
</evidence>
<dbReference type="AlphaFoldDB" id="A0A5R9C774"/>
<sequence>MNKKTFEKQLNRAAHFHFIQFRVTLGFLQNYSFLKLEPKTNNIIERHIVDNSFPVPNYTAFDNLMPLGKAPYLLVINIHDINAEDDILTIIKKHAKNVNVKSRNFSPNGIDMIAEIRTKEEAVLMKEVINHGAVKNASLVDHDGEKEF</sequence>
<name>A0A5R9C774_9LACT</name>
<protein>
    <submittedName>
        <fullName evidence="1">Uncharacterized protein</fullName>
    </submittedName>
</protein>
<organism evidence="1 2">
    <name type="scientific">Marinilactibacillus psychrotolerans</name>
    <dbReference type="NCBI Taxonomy" id="191770"/>
    <lineage>
        <taxon>Bacteria</taxon>
        <taxon>Bacillati</taxon>
        <taxon>Bacillota</taxon>
        <taxon>Bacilli</taxon>
        <taxon>Lactobacillales</taxon>
        <taxon>Carnobacteriaceae</taxon>
        <taxon>Marinilactibacillus</taxon>
    </lineage>
</organism>
<dbReference type="RefSeq" id="WP_138470833.1">
    <property type="nucleotide sequence ID" value="NZ_VBTE01000004.1"/>
</dbReference>
<dbReference type="EMBL" id="VBTE01000004">
    <property type="protein sequence ID" value="TLQ08996.1"/>
    <property type="molecule type" value="Genomic_DNA"/>
</dbReference>
<accession>A0A5R9C774</accession>
<dbReference type="Proteomes" id="UP000307201">
    <property type="component" value="Unassembled WGS sequence"/>
</dbReference>